<sequence>MPHGTAPEWVTIALAVVKTLLVVMGGTITYFAFKAFRRTHSRPLGFLAAGFALVTLGSVLGGFGFEILDVWLGLGVLVEGLFVLAGFSLIAYSLKAE</sequence>
<evidence type="ECO:0000313" key="3">
    <source>
        <dbReference type="Proteomes" id="UP000075321"/>
    </source>
</evidence>
<dbReference type="EMBL" id="LTAZ01000001">
    <property type="protein sequence ID" value="KYH27915.1"/>
    <property type="molecule type" value="Genomic_DNA"/>
</dbReference>
<dbReference type="RefSeq" id="WP_066379269.1">
    <property type="nucleotide sequence ID" value="NZ_LTAZ01000001.1"/>
</dbReference>
<gene>
    <name evidence="2" type="ORF">HAPAU_05900</name>
</gene>
<dbReference type="Pfam" id="PF24365">
    <property type="entry name" value="DUF7521"/>
    <property type="match status" value="1"/>
</dbReference>
<dbReference type="Proteomes" id="UP000075321">
    <property type="component" value="Unassembled WGS sequence"/>
</dbReference>
<name>A0A151AK19_9EURY</name>
<accession>A0A151AK19</accession>
<dbReference type="InterPro" id="IPR055943">
    <property type="entry name" value="DUF7521"/>
</dbReference>
<keyword evidence="1" id="KW-0812">Transmembrane</keyword>
<feature type="transmembrane region" description="Helical" evidence="1">
    <location>
        <begin position="45"/>
        <end position="65"/>
    </location>
</feature>
<keyword evidence="1" id="KW-1133">Transmembrane helix</keyword>
<evidence type="ECO:0000256" key="1">
    <source>
        <dbReference type="SAM" id="Phobius"/>
    </source>
</evidence>
<feature type="transmembrane region" description="Helical" evidence="1">
    <location>
        <begin position="71"/>
        <end position="94"/>
    </location>
</feature>
<proteinExistence type="predicted"/>
<comment type="caution">
    <text evidence="2">The sequence shown here is derived from an EMBL/GenBank/DDBJ whole genome shotgun (WGS) entry which is preliminary data.</text>
</comment>
<keyword evidence="3" id="KW-1185">Reference proteome</keyword>
<feature type="transmembrane region" description="Helical" evidence="1">
    <location>
        <begin position="12"/>
        <end position="33"/>
    </location>
</feature>
<dbReference type="PATRIC" id="fig|1008153.3.peg.590"/>
<dbReference type="OrthoDB" id="170398at2157"/>
<organism evidence="2 3">
    <name type="scientific">Halalkalicoccus paucihalophilus</name>
    <dbReference type="NCBI Taxonomy" id="1008153"/>
    <lineage>
        <taxon>Archaea</taxon>
        <taxon>Methanobacteriati</taxon>
        <taxon>Methanobacteriota</taxon>
        <taxon>Stenosarchaea group</taxon>
        <taxon>Halobacteria</taxon>
        <taxon>Halobacteriales</taxon>
        <taxon>Halococcaceae</taxon>
        <taxon>Halalkalicoccus</taxon>
    </lineage>
</organism>
<dbReference type="AlphaFoldDB" id="A0A151AK19"/>
<protein>
    <submittedName>
        <fullName evidence="2">Uncharacterized protein</fullName>
    </submittedName>
</protein>
<reference evidence="2 3" key="1">
    <citation type="submission" date="2016-02" db="EMBL/GenBank/DDBJ databases">
        <title>Genome sequence of Halalkalicoccus paucihalophilus DSM 24557.</title>
        <authorList>
            <person name="Poehlein A."/>
            <person name="Daniel R."/>
        </authorList>
    </citation>
    <scope>NUCLEOTIDE SEQUENCE [LARGE SCALE GENOMIC DNA]</scope>
    <source>
        <strain evidence="2 3">DSM 24557</strain>
    </source>
</reference>
<evidence type="ECO:0000313" key="2">
    <source>
        <dbReference type="EMBL" id="KYH27915.1"/>
    </source>
</evidence>
<keyword evidence="1" id="KW-0472">Membrane</keyword>